<feature type="transmembrane region" description="Helical" evidence="4">
    <location>
        <begin position="124"/>
        <end position="143"/>
    </location>
</feature>
<keyword evidence="2" id="KW-0238">DNA-binding</keyword>
<dbReference type="PROSITE" id="PS01124">
    <property type="entry name" value="HTH_ARAC_FAMILY_2"/>
    <property type="match status" value="1"/>
</dbReference>
<keyword evidence="4" id="KW-0472">Membrane</keyword>
<dbReference type="SMART" id="SM00342">
    <property type="entry name" value="HTH_ARAC"/>
    <property type="match status" value="1"/>
</dbReference>
<feature type="transmembrane region" description="Helical" evidence="4">
    <location>
        <begin position="6"/>
        <end position="25"/>
    </location>
</feature>
<feature type="transmembrane region" description="Helical" evidence="4">
    <location>
        <begin position="164"/>
        <end position="181"/>
    </location>
</feature>
<evidence type="ECO:0000313" key="6">
    <source>
        <dbReference type="EMBL" id="BDX05892.1"/>
    </source>
</evidence>
<organism evidence="6 7">
    <name type="scientific">Planctobacterium marinum</name>
    <dbReference type="NCBI Taxonomy" id="1631968"/>
    <lineage>
        <taxon>Bacteria</taxon>
        <taxon>Pseudomonadati</taxon>
        <taxon>Pseudomonadota</taxon>
        <taxon>Gammaproteobacteria</taxon>
        <taxon>Alteromonadales</taxon>
        <taxon>Alteromonadaceae</taxon>
        <taxon>Planctobacterium</taxon>
    </lineage>
</organism>
<keyword evidence="3" id="KW-0804">Transcription</keyword>
<feature type="domain" description="HTH araC/xylS-type" evidence="5">
    <location>
        <begin position="238"/>
        <end position="347"/>
    </location>
</feature>
<protein>
    <submittedName>
        <fullName evidence="6">AraC family transcriptional regulator</fullName>
    </submittedName>
</protein>
<dbReference type="SUPFAM" id="SSF46689">
    <property type="entry name" value="Homeodomain-like"/>
    <property type="match status" value="1"/>
</dbReference>
<dbReference type="GO" id="GO:0003700">
    <property type="term" value="F:DNA-binding transcription factor activity"/>
    <property type="evidence" value="ECO:0007669"/>
    <property type="project" value="InterPro"/>
</dbReference>
<evidence type="ECO:0000256" key="1">
    <source>
        <dbReference type="ARBA" id="ARBA00023015"/>
    </source>
</evidence>
<sequence length="357" mass="39587">MDSLTIIQLILLGTTLSLLLAQTTVKQKQTMHLLFALFCGSVAMATAQKLSVGAIGSYGYLLGMGACATCNAYWLLARSLFRKQQALALHHIIFAVALGLLIMLKQGYLFVDGIWQFNNVVEPFAVGILGELTLMFSSCVLLLTIWEGLNGFQQANKTEKRQRILFLFTIISAIVICKTVLSSANFSAQTNQLVVACVSIWVILTTQGLIYWIHQSRNTASEANHQEDEHSANQRVLDKIAARLQALVVDEQQYLKSGLKVADLARQLNVSEYLIGRAIKAKFPDKNFNQYINQLRVEHAKELLLATDKQHWPVLVVGLESGFASVGPFNRAFKTQTGLTPNQYRQQGEVQAPLKCG</sequence>
<keyword evidence="4" id="KW-0812">Transmembrane</keyword>
<feature type="transmembrane region" description="Helical" evidence="4">
    <location>
        <begin position="32"/>
        <end position="52"/>
    </location>
</feature>
<feature type="transmembrane region" description="Helical" evidence="4">
    <location>
        <begin position="88"/>
        <end position="104"/>
    </location>
</feature>
<gene>
    <name evidence="6" type="ORF">MACH26_14130</name>
</gene>
<feature type="transmembrane region" description="Helical" evidence="4">
    <location>
        <begin position="193"/>
        <end position="213"/>
    </location>
</feature>
<dbReference type="GO" id="GO:0043565">
    <property type="term" value="F:sequence-specific DNA binding"/>
    <property type="evidence" value="ECO:0007669"/>
    <property type="project" value="InterPro"/>
</dbReference>
<dbReference type="PANTHER" id="PTHR43280:SF29">
    <property type="entry name" value="ARAC-FAMILY TRANSCRIPTIONAL REGULATOR"/>
    <property type="match status" value="1"/>
</dbReference>
<evidence type="ECO:0000256" key="4">
    <source>
        <dbReference type="SAM" id="Phobius"/>
    </source>
</evidence>
<evidence type="ECO:0000259" key="5">
    <source>
        <dbReference type="PROSITE" id="PS01124"/>
    </source>
</evidence>
<keyword evidence="4" id="KW-1133">Transmembrane helix</keyword>
<reference evidence="6" key="1">
    <citation type="submission" date="2023-01" db="EMBL/GenBank/DDBJ databases">
        <title>Complete genome sequence of Planctobacterium marinum strain Dej080120_11.</title>
        <authorList>
            <person name="Ueki S."/>
            <person name="Maruyama F."/>
        </authorList>
    </citation>
    <scope>NUCLEOTIDE SEQUENCE</scope>
    <source>
        <strain evidence="6">Dej080120_11</strain>
    </source>
</reference>
<evidence type="ECO:0000313" key="7">
    <source>
        <dbReference type="Proteomes" id="UP001333710"/>
    </source>
</evidence>
<proteinExistence type="predicted"/>
<name>A0AA48HNQ9_9ALTE</name>
<keyword evidence="1" id="KW-0805">Transcription regulation</keyword>
<keyword evidence="7" id="KW-1185">Reference proteome</keyword>
<dbReference type="Gene3D" id="1.10.10.60">
    <property type="entry name" value="Homeodomain-like"/>
    <property type="match status" value="2"/>
</dbReference>
<dbReference type="EMBL" id="AP027272">
    <property type="protein sequence ID" value="BDX05892.1"/>
    <property type="molecule type" value="Genomic_DNA"/>
</dbReference>
<dbReference type="PROSITE" id="PS00041">
    <property type="entry name" value="HTH_ARAC_FAMILY_1"/>
    <property type="match status" value="1"/>
</dbReference>
<evidence type="ECO:0000256" key="2">
    <source>
        <dbReference type="ARBA" id="ARBA00023125"/>
    </source>
</evidence>
<dbReference type="Pfam" id="PF12833">
    <property type="entry name" value="HTH_18"/>
    <property type="match status" value="1"/>
</dbReference>
<dbReference type="Proteomes" id="UP001333710">
    <property type="component" value="Chromosome"/>
</dbReference>
<feature type="transmembrane region" description="Helical" evidence="4">
    <location>
        <begin position="58"/>
        <end position="76"/>
    </location>
</feature>
<dbReference type="InterPro" id="IPR009057">
    <property type="entry name" value="Homeodomain-like_sf"/>
</dbReference>
<evidence type="ECO:0000256" key="3">
    <source>
        <dbReference type="ARBA" id="ARBA00023163"/>
    </source>
</evidence>
<dbReference type="RefSeq" id="WP_338291899.1">
    <property type="nucleotide sequence ID" value="NZ_AP027272.1"/>
</dbReference>
<dbReference type="PANTHER" id="PTHR43280">
    <property type="entry name" value="ARAC-FAMILY TRANSCRIPTIONAL REGULATOR"/>
    <property type="match status" value="1"/>
</dbReference>
<dbReference type="KEGG" id="pmaw:MACH26_14130"/>
<dbReference type="AlphaFoldDB" id="A0AA48HNQ9"/>
<dbReference type="InterPro" id="IPR018062">
    <property type="entry name" value="HTH_AraC-typ_CS"/>
</dbReference>
<accession>A0AA48HNQ9</accession>
<dbReference type="InterPro" id="IPR018060">
    <property type="entry name" value="HTH_AraC"/>
</dbReference>